<feature type="transmembrane region" description="Helical" evidence="2">
    <location>
        <begin position="12"/>
        <end position="30"/>
    </location>
</feature>
<name>A0A2S7ILN0_9BACT</name>
<organism evidence="3 4">
    <name type="scientific">Siphonobacter curvatus</name>
    <dbReference type="NCBI Taxonomy" id="2094562"/>
    <lineage>
        <taxon>Bacteria</taxon>
        <taxon>Pseudomonadati</taxon>
        <taxon>Bacteroidota</taxon>
        <taxon>Cytophagia</taxon>
        <taxon>Cytophagales</taxon>
        <taxon>Cytophagaceae</taxon>
        <taxon>Siphonobacter</taxon>
    </lineage>
</organism>
<accession>A0A2S7ILN0</accession>
<evidence type="ECO:0000313" key="3">
    <source>
        <dbReference type="EMBL" id="PQA58622.1"/>
    </source>
</evidence>
<keyword evidence="2" id="KW-0812">Transmembrane</keyword>
<keyword evidence="2" id="KW-0472">Membrane</keyword>
<keyword evidence="4" id="KW-1185">Reference proteome</keyword>
<feature type="region of interest" description="Disordered" evidence="1">
    <location>
        <begin position="117"/>
        <end position="136"/>
    </location>
</feature>
<protein>
    <submittedName>
        <fullName evidence="3">DUF4260 domain-containing protein</fullName>
    </submittedName>
</protein>
<sequence length="136" mass="15425">MKNWLRSEEVIQFLISILVFSQMDFAWWVFPTVLLIPDLSMLGYAVSTKIGAFTYNLGHHKGLALAILTLGWYGQQPNVELAGLILFAHSCMDRMLGYGLKYTDDFKHTHLGWLPGGAKPHHANRGSTKQEFRSDE</sequence>
<dbReference type="InterPro" id="IPR025356">
    <property type="entry name" value="DUF4260"/>
</dbReference>
<dbReference type="Proteomes" id="UP000239590">
    <property type="component" value="Unassembled WGS sequence"/>
</dbReference>
<dbReference type="OrthoDB" id="9813911at2"/>
<dbReference type="EMBL" id="PTRA01000001">
    <property type="protein sequence ID" value="PQA58622.1"/>
    <property type="molecule type" value="Genomic_DNA"/>
</dbReference>
<gene>
    <name evidence="3" type="ORF">C5O19_02860</name>
</gene>
<evidence type="ECO:0000256" key="1">
    <source>
        <dbReference type="SAM" id="MobiDB-lite"/>
    </source>
</evidence>
<dbReference type="RefSeq" id="WP_104709824.1">
    <property type="nucleotide sequence ID" value="NZ_PTRA01000001.1"/>
</dbReference>
<dbReference type="AlphaFoldDB" id="A0A2S7ILN0"/>
<comment type="caution">
    <text evidence="3">The sequence shown here is derived from an EMBL/GenBank/DDBJ whole genome shotgun (WGS) entry which is preliminary data.</text>
</comment>
<reference evidence="4" key="1">
    <citation type="submission" date="2018-02" db="EMBL/GenBank/DDBJ databases">
        <title>Genome sequencing of Solimonas sp. HR-BB.</title>
        <authorList>
            <person name="Lee Y."/>
            <person name="Jeon C.O."/>
        </authorList>
    </citation>
    <scope>NUCLEOTIDE SEQUENCE [LARGE SCALE GENOMIC DNA]</scope>
    <source>
        <strain evidence="4">HR-U</strain>
    </source>
</reference>
<proteinExistence type="predicted"/>
<keyword evidence="2" id="KW-1133">Transmembrane helix</keyword>
<evidence type="ECO:0000313" key="4">
    <source>
        <dbReference type="Proteomes" id="UP000239590"/>
    </source>
</evidence>
<dbReference type="Pfam" id="PF14079">
    <property type="entry name" value="DUF4260"/>
    <property type="match status" value="1"/>
</dbReference>
<evidence type="ECO:0000256" key="2">
    <source>
        <dbReference type="SAM" id="Phobius"/>
    </source>
</evidence>